<dbReference type="EMBL" id="OZ034829">
    <property type="protein sequence ID" value="CAL1686216.1"/>
    <property type="molecule type" value="Genomic_DNA"/>
</dbReference>
<keyword evidence="2" id="KW-0689">Ribosomal protein</keyword>
<dbReference type="Gene3D" id="2.20.28.120">
    <property type="entry name" value="Ribosomal protein L33"/>
    <property type="match status" value="1"/>
</dbReference>
<organism evidence="4 5">
    <name type="scientific">Lasius platythorax</name>
    <dbReference type="NCBI Taxonomy" id="488582"/>
    <lineage>
        <taxon>Eukaryota</taxon>
        <taxon>Metazoa</taxon>
        <taxon>Ecdysozoa</taxon>
        <taxon>Arthropoda</taxon>
        <taxon>Hexapoda</taxon>
        <taxon>Insecta</taxon>
        <taxon>Pterygota</taxon>
        <taxon>Neoptera</taxon>
        <taxon>Endopterygota</taxon>
        <taxon>Hymenoptera</taxon>
        <taxon>Apocrita</taxon>
        <taxon>Aculeata</taxon>
        <taxon>Formicoidea</taxon>
        <taxon>Formicidae</taxon>
        <taxon>Formicinae</taxon>
        <taxon>Lasius</taxon>
        <taxon>Lasius</taxon>
    </lineage>
</organism>
<dbReference type="PANTHER" id="PTHR47037:SF1">
    <property type="entry name" value="LARGE RIBOSOMAL SUBUNIT PROTEIN BL33M"/>
    <property type="match status" value="1"/>
</dbReference>
<protein>
    <recommendedName>
        <fullName evidence="6">39S ribosomal protein L33, mitochondrial</fullName>
    </recommendedName>
</protein>
<keyword evidence="3" id="KW-0687">Ribonucleoprotein</keyword>
<name>A0AAV2P329_9HYME</name>
<evidence type="ECO:0000313" key="4">
    <source>
        <dbReference type="EMBL" id="CAL1686216.1"/>
    </source>
</evidence>
<evidence type="ECO:0000256" key="1">
    <source>
        <dbReference type="ARBA" id="ARBA00007596"/>
    </source>
</evidence>
<sequence>MFLTNALLKKTKSKLILVVAESLISGHKLVRIRERLGDKVEFISFDPLVQHEALYREKKKLRSLK</sequence>
<dbReference type="GO" id="GO:0005739">
    <property type="term" value="C:mitochondrion"/>
    <property type="evidence" value="ECO:0007669"/>
    <property type="project" value="TreeGrafter"/>
</dbReference>
<dbReference type="InterPro" id="IPR038584">
    <property type="entry name" value="Ribosomal_bL33_sf"/>
</dbReference>
<reference evidence="4" key="1">
    <citation type="submission" date="2024-04" db="EMBL/GenBank/DDBJ databases">
        <authorList>
            <consortium name="Molecular Ecology Group"/>
        </authorList>
    </citation>
    <scope>NUCLEOTIDE SEQUENCE</scope>
</reference>
<dbReference type="GO" id="GO:0005840">
    <property type="term" value="C:ribosome"/>
    <property type="evidence" value="ECO:0007669"/>
    <property type="project" value="UniProtKB-KW"/>
</dbReference>
<dbReference type="GO" id="GO:1990904">
    <property type="term" value="C:ribonucleoprotein complex"/>
    <property type="evidence" value="ECO:0007669"/>
    <property type="project" value="UniProtKB-KW"/>
</dbReference>
<proteinExistence type="inferred from homology"/>
<evidence type="ECO:0008006" key="6">
    <source>
        <dbReference type="Google" id="ProtNLM"/>
    </source>
</evidence>
<dbReference type="Proteomes" id="UP001497644">
    <property type="component" value="Chromosome 6"/>
</dbReference>
<evidence type="ECO:0000256" key="3">
    <source>
        <dbReference type="ARBA" id="ARBA00023274"/>
    </source>
</evidence>
<gene>
    <name evidence="4" type="ORF">LPLAT_LOCUS11565</name>
</gene>
<comment type="similarity">
    <text evidence="1">Belongs to the bacterial ribosomal protein bL33 family.</text>
</comment>
<dbReference type="InterPro" id="IPR052008">
    <property type="entry name" value="Mitoribosomal_protein_bL33"/>
</dbReference>
<keyword evidence="5" id="KW-1185">Reference proteome</keyword>
<evidence type="ECO:0000313" key="5">
    <source>
        <dbReference type="Proteomes" id="UP001497644"/>
    </source>
</evidence>
<accession>A0AAV2P329</accession>
<evidence type="ECO:0000256" key="2">
    <source>
        <dbReference type="ARBA" id="ARBA00022980"/>
    </source>
</evidence>
<dbReference type="PANTHER" id="PTHR47037">
    <property type="entry name" value="39S RIBOSOMAL PROTEIN L33, MITOCHONDRIAL"/>
    <property type="match status" value="1"/>
</dbReference>
<dbReference type="AlphaFoldDB" id="A0AAV2P329"/>